<proteinExistence type="predicted"/>
<protein>
    <recommendedName>
        <fullName evidence="2">Hypervirulence associated protein TUDOR domain-containing protein</fullName>
    </recommendedName>
</protein>
<evidence type="ECO:0000313" key="4">
    <source>
        <dbReference type="Proteomes" id="UP000186108"/>
    </source>
</evidence>
<dbReference type="Pfam" id="PF11160">
    <property type="entry name" value="Hva1_TUDOR"/>
    <property type="match status" value="1"/>
</dbReference>
<sequence length="118" mass="12924">MKTATDCPWQEGRCVSNLCRLHDEPLTSEISPTGVTPGTAGYADTMAEEKKFRQGDEVEWKTHGTTTSGTVEEKITEDTEAAGRTVRASADDPQYRVVSDKSGRDAVHKPDALRRPSD</sequence>
<dbReference type="PATRIC" id="fig|37919.13.peg.7260"/>
<feature type="domain" description="Hypervirulence associated protein TUDOR" evidence="2">
    <location>
        <begin position="55"/>
        <end position="113"/>
    </location>
</feature>
<gene>
    <name evidence="3" type="ORF">R1CP_34515</name>
</gene>
<accession>A0A1B1KFW7</accession>
<dbReference type="Proteomes" id="UP000186108">
    <property type="component" value="Chromosome"/>
</dbReference>
<dbReference type="EMBL" id="CP009111">
    <property type="protein sequence ID" value="ANS31513.1"/>
    <property type="molecule type" value="Genomic_DNA"/>
</dbReference>
<evidence type="ECO:0000256" key="1">
    <source>
        <dbReference type="SAM" id="MobiDB-lite"/>
    </source>
</evidence>
<evidence type="ECO:0000313" key="3">
    <source>
        <dbReference type="EMBL" id="ANS31513.1"/>
    </source>
</evidence>
<feature type="compositionally biased region" description="Basic and acidic residues" evidence="1">
    <location>
        <begin position="89"/>
        <end position="118"/>
    </location>
</feature>
<name>A0A1B1KFW7_RHOOP</name>
<reference evidence="3 4" key="1">
    <citation type="submission" date="2014-07" db="EMBL/GenBank/DDBJ databases">
        <authorList>
            <person name="Zhang J.E."/>
            <person name="Yang H."/>
            <person name="Guo J."/>
            <person name="Deng Z."/>
            <person name="Luo H."/>
            <person name="Luo M."/>
            <person name="Zhao B."/>
        </authorList>
    </citation>
    <scope>NUCLEOTIDE SEQUENCE [LARGE SCALE GENOMIC DNA]</scope>
    <source>
        <strain evidence="3 4">1CP</strain>
    </source>
</reference>
<feature type="region of interest" description="Disordered" evidence="1">
    <location>
        <begin position="77"/>
        <end position="118"/>
    </location>
</feature>
<dbReference type="InterPro" id="IPR021331">
    <property type="entry name" value="Hva1_TUDOR"/>
</dbReference>
<organism evidence="3 4">
    <name type="scientific">Rhodococcus opacus</name>
    <name type="common">Nocardia opaca</name>
    <dbReference type="NCBI Taxonomy" id="37919"/>
    <lineage>
        <taxon>Bacteria</taxon>
        <taxon>Bacillati</taxon>
        <taxon>Actinomycetota</taxon>
        <taxon>Actinomycetes</taxon>
        <taxon>Mycobacteriales</taxon>
        <taxon>Nocardiaceae</taxon>
        <taxon>Rhodococcus</taxon>
    </lineage>
</organism>
<evidence type="ECO:0000259" key="2">
    <source>
        <dbReference type="Pfam" id="PF11160"/>
    </source>
</evidence>
<dbReference type="AlphaFoldDB" id="A0A1B1KFW7"/>
<dbReference type="Gene3D" id="2.30.30.1060">
    <property type="match status" value="1"/>
</dbReference>